<protein>
    <submittedName>
        <fullName evidence="1">Uncharacterized protein</fullName>
    </submittedName>
</protein>
<keyword evidence="2" id="KW-1185">Reference proteome</keyword>
<organism evidence="1 2">
    <name type="scientific">Araneus ventricosus</name>
    <name type="common">Orbweaver spider</name>
    <name type="synonym">Epeira ventricosa</name>
    <dbReference type="NCBI Taxonomy" id="182803"/>
    <lineage>
        <taxon>Eukaryota</taxon>
        <taxon>Metazoa</taxon>
        <taxon>Ecdysozoa</taxon>
        <taxon>Arthropoda</taxon>
        <taxon>Chelicerata</taxon>
        <taxon>Arachnida</taxon>
        <taxon>Araneae</taxon>
        <taxon>Araneomorphae</taxon>
        <taxon>Entelegynae</taxon>
        <taxon>Araneoidea</taxon>
        <taxon>Araneidae</taxon>
        <taxon>Araneus</taxon>
    </lineage>
</organism>
<reference evidence="1 2" key="1">
    <citation type="journal article" date="2019" name="Sci. Rep.">
        <title>Orb-weaving spider Araneus ventricosus genome elucidates the spidroin gene catalogue.</title>
        <authorList>
            <person name="Kono N."/>
            <person name="Nakamura H."/>
            <person name="Ohtoshi R."/>
            <person name="Moran D.A.P."/>
            <person name="Shinohara A."/>
            <person name="Yoshida Y."/>
            <person name="Fujiwara M."/>
            <person name="Mori M."/>
            <person name="Tomita M."/>
            <person name="Arakawa K."/>
        </authorList>
    </citation>
    <scope>NUCLEOTIDE SEQUENCE [LARGE SCALE GENOMIC DNA]</scope>
</reference>
<accession>A0A4Y2QPJ6</accession>
<dbReference type="EMBL" id="BGPR01014420">
    <property type="protein sequence ID" value="GBN65115.1"/>
    <property type="molecule type" value="Genomic_DNA"/>
</dbReference>
<proteinExistence type="predicted"/>
<evidence type="ECO:0000313" key="1">
    <source>
        <dbReference type="EMBL" id="GBN65115.1"/>
    </source>
</evidence>
<gene>
    <name evidence="1" type="ORF">AVEN_274962_1</name>
</gene>
<dbReference type="AlphaFoldDB" id="A0A4Y2QPJ6"/>
<sequence>MPVLCFYHCTTKRRDSSKNSMLRVRQNYWNNGDAGKKVFNIMPSVCLRPTNWIGEDVIFFFEHGPFLPTSKGSTSLITTISAVVMGLARHFTMPRSAQSQSLGI</sequence>
<comment type="caution">
    <text evidence="1">The sequence shown here is derived from an EMBL/GenBank/DDBJ whole genome shotgun (WGS) entry which is preliminary data.</text>
</comment>
<evidence type="ECO:0000313" key="2">
    <source>
        <dbReference type="Proteomes" id="UP000499080"/>
    </source>
</evidence>
<name>A0A4Y2QPJ6_ARAVE</name>
<dbReference type="Proteomes" id="UP000499080">
    <property type="component" value="Unassembled WGS sequence"/>
</dbReference>